<gene>
    <name evidence="1" type="ORF">LT679_16585</name>
</gene>
<evidence type="ECO:0000313" key="2">
    <source>
        <dbReference type="Proteomes" id="UP001199919"/>
    </source>
</evidence>
<evidence type="ECO:0000313" key="1">
    <source>
        <dbReference type="EMBL" id="MCD8742230.1"/>
    </source>
</evidence>
<reference evidence="1 2" key="1">
    <citation type="submission" date="2021-12" db="EMBL/GenBank/DDBJ databases">
        <title>Mucilaginibacter roseus genome.</title>
        <authorList>
            <person name="Ferreira J.R."/>
            <person name="Newman J.D."/>
        </authorList>
    </citation>
    <scope>NUCLEOTIDE SEQUENCE [LARGE SCALE GENOMIC DNA]</scope>
    <source>
        <strain evidence="1 2">LMG 28454</strain>
    </source>
</reference>
<protein>
    <submittedName>
        <fullName evidence="1">Uncharacterized protein</fullName>
    </submittedName>
</protein>
<name>A0ABS8U7U3_9SPHI</name>
<comment type="caution">
    <text evidence="1">The sequence shown here is derived from an EMBL/GenBank/DDBJ whole genome shotgun (WGS) entry which is preliminary data.</text>
</comment>
<proteinExistence type="predicted"/>
<dbReference type="Proteomes" id="UP001199919">
    <property type="component" value="Unassembled WGS sequence"/>
</dbReference>
<dbReference type="RefSeq" id="WP_232178789.1">
    <property type="nucleotide sequence ID" value="NZ_JAJPWV010000005.1"/>
</dbReference>
<sequence length="235" mass="27432">MIIKENPVITIISLSKYITSDSRKKESILKKLKFSQTPNFARYASPKSAIHQYLKDKERNIEIFEDWLRKEQSKVVEGAYKVSDQKCCIESLQILKNYGVQFFSPYNEHYSKWRLKKQFTHIFAEGVDVSLSPDFAIYNTTTNELSGFIKLQFSKDKRERLTYGQGQLITGLIKEHLQEQFETTLNRRLCIVIDVFSKKVIIAPEDITWEKDRPKLIAAYKEIATVWPLLQPKAA</sequence>
<accession>A0ABS8U7U3</accession>
<dbReference type="EMBL" id="JAJPWV010000005">
    <property type="protein sequence ID" value="MCD8742230.1"/>
    <property type="molecule type" value="Genomic_DNA"/>
</dbReference>
<organism evidence="1 2">
    <name type="scientific">Mucilaginibacter roseus</name>
    <dbReference type="NCBI Taxonomy" id="1528868"/>
    <lineage>
        <taxon>Bacteria</taxon>
        <taxon>Pseudomonadati</taxon>
        <taxon>Bacteroidota</taxon>
        <taxon>Sphingobacteriia</taxon>
        <taxon>Sphingobacteriales</taxon>
        <taxon>Sphingobacteriaceae</taxon>
        <taxon>Mucilaginibacter</taxon>
    </lineage>
</organism>
<keyword evidence="2" id="KW-1185">Reference proteome</keyword>